<name>A0A1B8P4S9_HALEL</name>
<reference evidence="2 3" key="1">
    <citation type="submission" date="2016-06" db="EMBL/GenBank/DDBJ databases">
        <title>Genome sequence of halotolerant plant growth promoting strain of Halomonas elongata HEK1 isolated from salterns of Rann of Kutch, Gujarat, India.</title>
        <authorList>
            <person name="Gaba S."/>
            <person name="Singh R.N."/>
            <person name="Abrol S."/>
            <person name="Kaushik R."/>
            <person name="Saxena A.K."/>
        </authorList>
    </citation>
    <scope>NUCLEOTIDE SEQUENCE [LARGE SCALE GENOMIC DNA]</scope>
    <source>
        <strain evidence="2 3">HEK1</strain>
    </source>
</reference>
<proteinExistence type="predicted"/>
<comment type="caution">
    <text evidence="2">The sequence shown here is derived from an EMBL/GenBank/DDBJ whole genome shotgun (WGS) entry which is preliminary data.</text>
</comment>
<dbReference type="Proteomes" id="UP000092504">
    <property type="component" value="Unassembled WGS sequence"/>
</dbReference>
<dbReference type="GO" id="GO:0047632">
    <property type="term" value="F:agmatine deiminase activity"/>
    <property type="evidence" value="ECO:0007669"/>
    <property type="project" value="UniProtKB-EC"/>
</dbReference>
<dbReference type="Gene3D" id="3.75.10.10">
    <property type="entry name" value="L-arginine/glycine Amidinotransferase, Chain A"/>
    <property type="match status" value="1"/>
</dbReference>
<organism evidence="2 3">
    <name type="scientific">Halomonas elongata</name>
    <dbReference type="NCBI Taxonomy" id="2746"/>
    <lineage>
        <taxon>Bacteria</taxon>
        <taxon>Pseudomonadati</taxon>
        <taxon>Pseudomonadota</taxon>
        <taxon>Gammaproteobacteria</taxon>
        <taxon>Oceanospirillales</taxon>
        <taxon>Halomonadaceae</taxon>
        <taxon>Halomonas</taxon>
    </lineage>
</organism>
<keyword evidence="1 2" id="KW-0378">Hydrolase</keyword>
<evidence type="ECO:0000313" key="3">
    <source>
        <dbReference type="Proteomes" id="UP000092504"/>
    </source>
</evidence>
<protein>
    <submittedName>
        <fullName evidence="2">Agmatine deiminase</fullName>
        <ecNumber evidence="2">3.5.3.12</ecNumber>
    </submittedName>
</protein>
<sequence length="124" mass="13775">MANRLLPEWAPQDAVQLTWPAPDSDWAPLLERIEASLERLVAAIVRYQSVVIAAPDTHARNRLAERFARLGIPLDRLHLVIAEADDTWARDHGPWPSSRMARRCCWTTCSPAGVASSRPPATTA</sequence>
<dbReference type="EC" id="3.5.3.12" evidence="2"/>
<accession>A0A1B8P4S9</accession>
<dbReference type="SUPFAM" id="SSF55909">
    <property type="entry name" value="Pentein"/>
    <property type="match status" value="1"/>
</dbReference>
<dbReference type="GO" id="GO:0009446">
    <property type="term" value="P:putrescine biosynthetic process"/>
    <property type="evidence" value="ECO:0007669"/>
    <property type="project" value="InterPro"/>
</dbReference>
<dbReference type="PATRIC" id="fig|2746.7.peg.1614"/>
<dbReference type="AlphaFoldDB" id="A0A1B8P4S9"/>
<dbReference type="GO" id="GO:0004668">
    <property type="term" value="F:protein-arginine deiminase activity"/>
    <property type="evidence" value="ECO:0007669"/>
    <property type="project" value="InterPro"/>
</dbReference>
<evidence type="ECO:0000313" key="2">
    <source>
        <dbReference type="EMBL" id="OBX37213.1"/>
    </source>
</evidence>
<gene>
    <name evidence="2" type="primary">aguA_1</name>
    <name evidence="2" type="ORF">A8U91_01569</name>
</gene>
<dbReference type="Pfam" id="PF04371">
    <property type="entry name" value="PAD_porph"/>
    <property type="match status" value="1"/>
</dbReference>
<dbReference type="EMBL" id="MAJD01000001">
    <property type="protein sequence ID" value="OBX37213.1"/>
    <property type="molecule type" value="Genomic_DNA"/>
</dbReference>
<dbReference type="InterPro" id="IPR007466">
    <property type="entry name" value="Peptidyl-Arg-deiminase_porph"/>
</dbReference>
<evidence type="ECO:0000256" key="1">
    <source>
        <dbReference type="ARBA" id="ARBA00022801"/>
    </source>
</evidence>